<proteinExistence type="predicted"/>
<accession>A0ABS9B7W9</accession>
<evidence type="ECO:0000313" key="2">
    <source>
        <dbReference type="EMBL" id="MCE8048304.1"/>
    </source>
</evidence>
<protein>
    <submittedName>
        <fullName evidence="2">Glycosyltransferase family 2 protein</fullName>
    </submittedName>
</protein>
<dbReference type="InterPro" id="IPR001173">
    <property type="entry name" value="Glyco_trans_2-like"/>
</dbReference>
<dbReference type="SUPFAM" id="SSF53448">
    <property type="entry name" value="Nucleotide-diphospho-sugar transferases"/>
    <property type="match status" value="1"/>
</dbReference>
<dbReference type="PANTHER" id="PTHR43685">
    <property type="entry name" value="GLYCOSYLTRANSFERASE"/>
    <property type="match status" value="1"/>
</dbReference>
<dbReference type="PANTHER" id="PTHR43685:SF2">
    <property type="entry name" value="GLYCOSYLTRANSFERASE 2-LIKE DOMAIN-CONTAINING PROTEIN"/>
    <property type="match status" value="1"/>
</dbReference>
<dbReference type="RefSeq" id="WP_086510576.1">
    <property type="nucleotide sequence ID" value="NZ_JAAQTN010000003.1"/>
</dbReference>
<dbReference type="Proteomes" id="UP001320154">
    <property type="component" value="Unassembled WGS sequence"/>
</dbReference>
<feature type="domain" description="Glycosyltransferase 2-like" evidence="1">
    <location>
        <begin position="5"/>
        <end position="129"/>
    </location>
</feature>
<dbReference type="EMBL" id="JABFTQ010000011">
    <property type="protein sequence ID" value="MCE8048304.1"/>
    <property type="molecule type" value="Genomic_DNA"/>
</dbReference>
<reference evidence="2 3" key="1">
    <citation type="journal article" date="2021" name="Front. Microbiol.">
        <title>Aerobic Denitrification and Heterotrophic Sulfur Oxidation in the Genus Halomonas Revealed by Six Novel Species Characterizations and Genome-Based Analysis.</title>
        <authorList>
            <person name="Wang L."/>
            <person name="Shao Z."/>
        </authorList>
    </citation>
    <scope>NUCLEOTIDE SEQUENCE [LARGE SCALE GENOMIC DNA]</scope>
    <source>
        <strain evidence="2 3">MCCC 1A05748</strain>
    </source>
</reference>
<comment type="caution">
    <text evidence="2">The sequence shown here is derived from an EMBL/GenBank/DDBJ whole genome shotgun (WGS) entry which is preliminary data.</text>
</comment>
<gene>
    <name evidence="2" type="ORF">HOP60_16360</name>
</gene>
<dbReference type="InterPro" id="IPR029044">
    <property type="entry name" value="Nucleotide-diphossugar_trans"/>
</dbReference>
<name>A0ABS9B7W9_9GAMM</name>
<sequence length="305" mass="34575">MALFSIVVAVYNRMDTLAASLSSLLQQTFRDFEIVAVDAGSTDGSMELLEKHAQKARLRLYRSELNDADAARNVGAEQAQAPWLVFFNAGDILLFDHLSRFADAIAKHPEIDLFVNAFQRMKGHQRLMAQETIPSGVLPRREALKALSHGDYIHLSGACIRRDRFLALGGFPAERYRQEANLYFWLKALCELERIHYDDTVTSLLLLDNGTPSDEPLDHVPPGGDLLPVYAGRLSRLEMRYLRASINRMVLAWAVEKKRHGRSVRPELAALSLPGLRLRDGLLALGLLVPQPYYHWLRKWMKKTE</sequence>
<dbReference type="Pfam" id="PF00535">
    <property type="entry name" value="Glycos_transf_2"/>
    <property type="match status" value="1"/>
</dbReference>
<dbReference type="Gene3D" id="3.90.550.10">
    <property type="entry name" value="Spore Coat Polysaccharide Biosynthesis Protein SpsA, Chain A"/>
    <property type="match status" value="1"/>
</dbReference>
<dbReference type="CDD" id="cd00761">
    <property type="entry name" value="Glyco_tranf_GTA_type"/>
    <property type="match status" value="1"/>
</dbReference>
<evidence type="ECO:0000259" key="1">
    <source>
        <dbReference type="Pfam" id="PF00535"/>
    </source>
</evidence>
<keyword evidence="3" id="KW-1185">Reference proteome</keyword>
<evidence type="ECO:0000313" key="3">
    <source>
        <dbReference type="Proteomes" id="UP001320154"/>
    </source>
</evidence>
<dbReference type="InterPro" id="IPR050834">
    <property type="entry name" value="Glycosyltransf_2"/>
</dbReference>
<organism evidence="2 3">
    <name type="scientific">Billgrantia desiderata</name>
    <dbReference type="NCBI Taxonomy" id="52021"/>
    <lineage>
        <taxon>Bacteria</taxon>
        <taxon>Pseudomonadati</taxon>
        <taxon>Pseudomonadota</taxon>
        <taxon>Gammaproteobacteria</taxon>
        <taxon>Oceanospirillales</taxon>
        <taxon>Halomonadaceae</taxon>
        <taxon>Billgrantia</taxon>
    </lineage>
</organism>